<keyword evidence="3" id="KW-1185">Reference proteome</keyword>
<feature type="transmembrane region" description="Helical" evidence="1">
    <location>
        <begin position="12"/>
        <end position="30"/>
    </location>
</feature>
<dbReference type="EMBL" id="SRLO01007656">
    <property type="protein sequence ID" value="TNN27844.1"/>
    <property type="molecule type" value="Genomic_DNA"/>
</dbReference>
<sequence>MLVRCYRGKLPVWAAMCVLVLCWFYIFPVYRLPRDKDIVEEVLRQGDAWQRNQTGVELYRFVSPLTFRSCVSQMMARGPPAVLHAGSMEVQKLLTECCEPRRRFAVTKENSPMGTVLWYDGEFYHSHAVNNETYPLLVKRLYDEGMRTRMFVPGKSQSKEKLRCRCCCRGFCIQGRCISGIMIGVLLLMPQIGGPVSWSVKAMNV</sequence>
<dbReference type="AlphaFoldDB" id="A0A4Z2EH94"/>
<evidence type="ECO:0000256" key="1">
    <source>
        <dbReference type="SAM" id="Phobius"/>
    </source>
</evidence>
<evidence type="ECO:0000313" key="3">
    <source>
        <dbReference type="Proteomes" id="UP000314294"/>
    </source>
</evidence>
<keyword evidence="1" id="KW-0472">Membrane</keyword>
<keyword evidence="1" id="KW-1133">Transmembrane helix</keyword>
<organism evidence="2 3">
    <name type="scientific">Liparis tanakae</name>
    <name type="common">Tanaka's snailfish</name>
    <dbReference type="NCBI Taxonomy" id="230148"/>
    <lineage>
        <taxon>Eukaryota</taxon>
        <taxon>Metazoa</taxon>
        <taxon>Chordata</taxon>
        <taxon>Craniata</taxon>
        <taxon>Vertebrata</taxon>
        <taxon>Euteleostomi</taxon>
        <taxon>Actinopterygii</taxon>
        <taxon>Neopterygii</taxon>
        <taxon>Teleostei</taxon>
        <taxon>Neoteleostei</taxon>
        <taxon>Acanthomorphata</taxon>
        <taxon>Eupercaria</taxon>
        <taxon>Perciformes</taxon>
        <taxon>Cottioidei</taxon>
        <taxon>Cottales</taxon>
        <taxon>Liparidae</taxon>
        <taxon>Liparis</taxon>
    </lineage>
</organism>
<reference evidence="2 3" key="1">
    <citation type="submission" date="2019-03" db="EMBL/GenBank/DDBJ databases">
        <title>First draft genome of Liparis tanakae, snailfish: a comprehensive survey of snailfish specific genes.</title>
        <authorList>
            <person name="Kim W."/>
            <person name="Song I."/>
            <person name="Jeong J.-H."/>
            <person name="Kim D."/>
            <person name="Kim S."/>
            <person name="Ryu S."/>
            <person name="Song J.Y."/>
            <person name="Lee S.K."/>
        </authorList>
    </citation>
    <scope>NUCLEOTIDE SEQUENCE [LARGE SCALE GENOMIC DNA]</scope>
    <source>
        <tissue evidence="2">Muscle</tissue>
    </source>
</reference>
<comment type="caution">
    <text evidence="2">The sequence shown here is derived from an EMBL/GenBank/DDBJ whole genome shotgun (WGS) entry which is preliminary data.</text>
</comment>
<name>A0A4Z2EH94_9TELE</name>
<proteinExistence type="predicted"/>
<dbReference type="GO" id="GO:0016757">
    <property type="term" value="F:glycosyltransferase activity"/>
    <property type="evidence" value="ECO:0007669"/>
    <property type="project" value="UniProtKB-KW"/>
</dbReference>
<evidence type="ECO:0000313" key="2">
    <source>
        <dbReference type="EMBL" id="TNN27844.1"/>
    </source>
</evidence>
<dbReference type="OrthoDB" id="10264956at2759"/>
<dbReference type="Proteomes" id="UP000314294">
    <property type="component" value="Unassembled WGS sequence"/>
</dbReference>
<protein>
    <submittedName>
        <fullName evidence="2">Alpha-N-acetylneuraminide alpha-2,8-sialyltransferase</fullName>
    </submittedName>
</protein>
<keyword evidence="2" id="KW-0808">Transferase</keyword>
<gene>
    <name evidence="2" type="primary">ST8SIA1</name>
    <name evidence="2" type="ORF">EYF80_062008</name>
</gene>
<keyword evidence="2" id="KW-0328">Glycosyltransferase</keyword>
<accession>A0A4Z2EH94</accession>
<keyword evidence="1" id="KW-0812">Transmembrane</keyword>